<dbReference type="EMBL" id="SACM01000001">
    <property type="protein sequence ID" value="RVT88829.1"/>
    <property type="molecule type" value="Genomic_DNA"/>
</dbReference>
<keyword evidence="3" id="KW-1185">Reference proteome</keyword>
<evidence type="ECO:0000259" key="1">
    <source>
        <dbReference type="Pfam" id="PF00903"/>
    </source>
</evidence>
<dbReference type="Pfam" id="PF00903">
    <property type="entry name" value="Glyoxalase"/>
    <property type="match status" value="1"/>
</dbReference>
<dbReference type="CDD" id="cd07262">
    <property type="entry name" value="VOC_like"/>
    <property type="match status" value="1"/>
</dbReference>
<reference evidence="2 3" key="1">
    <citation type="submission" date="2019-01" db="EMBL/GenBank/DDBJ databases">
        <authorList>
            <person name="Chen W.-M."/>
        </authorList>
    </citation>
    <scope>NUCLEOTIDE SEQUENCE [LARGE SCALE GENOMIC DNA]</scope>
    <source>
        <strain evidence="2 3">CCP-18</strain>
    </source>
</reference>
<sequence length="126" mass="13332">MIGYTTLGTNDLPRAMAFYDALFEVVGAKRIMEFDRGCAWGCRMDQPGFGVMRPFDGQPATVGNGVMVALVMDSKAKVDALHAKALALGGTDEGAPGPRGEGFYAAYFRDLDGNKLNAFCMGPAAA</sequence>
<name>A0A3S2UIU1_9BURK</name>
<protein>
    <submittedName>
        <fullName evidence="2">VOC family protein</fullName>
    </submittedName>
</protein>
<organism evidence="2 3">
    <name type="scientific">Inhella crocodyli</name>
    <dbReference type="NCBI Taxonomy" id="2499851"/>
    <lineage>
        <taxon>Bacteria</taxon>
        <taxon>Pseudomonadati</taxon>
        <taxon>Pseudomonadota</taxon>
        <taxon>Betaproteobacteria</taxon>
        <taxon>Burkholderiales</taxon>
        <taxon>Sphaerotilaceae</taxon>
        <taxon>Inhella</taxon>
    </lineage>
</organism>
<proteinExistence type="predicted"/>
<dbReference type="InterPro" id="IPR029068">
    <property type="entry name" value="Glyas_Bleomycin-R_OHBP_Dase"/>
</dbReference>
<evidence type="ECO:0000313" key="2">
    <source>
        <dbReference type="EMBL" id="RVT88829.1"/>
    </source>
</evidence>
<dbReference type="Proteomes" id="UP000288587">
    <property type="component" value="Unassembled WGS sequence"/>
</dbReference>
<dbReference type="OrthoDB" id="9800438at2"/>
<accession>A0A3S2UIU1</accession>
<feature type="domain" description="Glyoxalase/fosfomycin resistance/dioxygenase" evidence="1">
    <location>
        <begin position="2"/>
        <end position="116"/>
    </location>
</feature>
<dbReference type="Gene3D" id="3.10.180.10">
    <property type="entry name" value="2,3-Dihydroxybiphenyl 1,2-Dioxygenase, domain 1"/>
    <property type="match status" value="1"/>
</dbReference>
<evidence type="ECO:0000313" key="3">
    <source>
        <dbReference type="Proteomes" id="UP000288587"/>
    </source>
</evidence>
<dbReference type="InterPro" id="IPR004360">
    <property type="entry name" value="Glyas_Fos-R_dOase_dom"/>
</dbReference>
<gene>
    <name evidence="2" type="ORF">EOD73_07635</name>
</gene>
<dbReference type="AlphaFoldDB" id="A0A3S2UIU1"/>
<comment type="caution">
    <text evidence="2">The sequence shown here is derived from an EMBL/GenBank/DDBJ whole genome shotgun (WGS) entry which is preliminary data.</text>
</comment>
<dbReference type="PANTHER" id="PTHR35006:SF4">
    <property type="entry name" value="BLR7706 PROTEIN"/>
    <property type="match status" value="1"/>
</dbReference>
<dbReference type="PANTHER" id="PTHR35006">
    <property type="entry name" value="GLYOXALASE FAMILY PROTEIN (AFU_ORTHOLOGUE AFUA_5G14830)"/>
    <property type="match status" value="1"/>
</dbReference>
<dbReference type="SUPFAM" id="SSF54593">
    <property type="entry name" value="Glyoxalase/Bleomycin resistance protein/Dihydroxybiphenyl dioxygenase"/>
    <property type="match status" value="1"/>
</dbReference>
<dbReference type="RefSeq" id="WP_127682283.1">
    <property type="nucleotide sequence ID" value="NZ_SACM01000001.1"/>
</dbReference>